<dbReference type="Gene3D" id="2.40.50.230">
    <property type="entry name" value="Gp5 N-terminal domain"/>
    <property type="match status" value="1"/>
</dbReference>
<sequence>MSSGAGGSGDGSSEAFAGQLGLPDPGSDVNAHDFQIRQRQSGMRTMIPVKIVAVHGGGVDKEPTVDVQPLIKQMDGSGKTQSHGIVYGIPASRNRAGNSAIINDPRVGDMGMMSVADRDISSAKSSMQESNPGSFRRHSLSDGIYHGNLFNKEPPKQYIHFKDDGVDITDVNKNMISTSKDGISLNGVVIDRDGNVKAPGEMTAKSKGGSSVTVSGHKHPSTDKPTPGT</sequence>
<dbReference type="InterPro" id="IPR037026">
    <property type="entry name" value="Vgr_OB-fold_dom_sf"/>
</dbReference>
<dbReference type="OrthoDB" id="1903830at2"/>
<dbReference type="InterPro" id="IPR041599">
    <property type="entry name" value="Gp138_N"/>
</dbReference>
<dbReference type="AlphaFoldDB" id="A0A2R4WXE2"/>
<accession>A0A2R4WXE2</accession>
<feature type="compositionally biased region" description="Gly residues" evidence="1">
    <location>
        <begin position="1"/>
        <end position="10"/>
    </location>
</feature>
<dbReference type="RefSeq" id="WP_099957721.1">
    <property type="nucleotide sequence ID" value="NZ_CP028847.1"/>
</dbReference>
<name>A0A2R4WXE2_9HYPH</name>
<dbReference type="Pfam" id="PF18352">
    <property type="entry name" value="Gp138_N"/>
    <property type="match status" value="1"/>
</dbReference>
<dbReference type="Proteomes" id="UP000244755">
    <property type="component" value="Plasmid unnamed3"/>
</dbReference>
<dbReference type="EMBL" id="CP028847">
    <property type="protein sequence ID" value="AWB26191.1"/>
    <property type="molecule type" value="Genomic_DNA"/>
</dbReference>
<protein>
    <recommendedName>
        <fullName evidence="2">Phage protein Gp138 N-terminal domain-containing protein</fullName>
    </recommendedName>
</protein>
<evidence type="ECO:0000313" key="4">
    <source>
        <dbReference type="Proteomes" id="UP000244755"/>
    </source>
</evidence>
<proteinExistence type="predicted"/>
<evidence type="ECO:0000259" key="2">
    <source>
        <dbReference type="Pfam" id="PF18352"/>
    </source>
</evidence>
<keyword evidence="3" id="KW-0614">Plasmid</keyword>
<feature type="region of interest" description="Disordered" evidence="1">
    <location>
        <begin position="1"/>
        <end position="30"/>
    </location>
</feature>
<keyword evidence="4" id="KW-1185">Reference proteome</keyword>
<reference evidence="3 4" key="1">
    <citation type="submission" date="2018-04" db="EMBL/GenBank/DDBJ databases">
        <title>Methylobacterium sp. PR1016A genome.</title>
        <authorList>
            <person name="Park W."/>
        </authorList>
    </citation>
    <scope>NUCLEOTIDE SEQUENCE [LARGE SCALE GENOMIC DNA]</scope>
    <source>
        <strain evidence="3 4">PR1016A</strain>
        <plasmid evidence="3 4">unnamed3</plasmid>
    </source>
</reference>
<feature type="domain" description="Phage protein Gp138 N-terminal" evidence="2">
    <location>
        <begin position="63"/>
        <end position="144"/>
    </location>
</feature>
<feature type="region of interest" description="Disordered" evidence="1">
    <location>
        <begin position="195"/>
        <end position="229"/>
    </location>
</feature>
<evidence type="ECO:0000256" key="1">
    <source>
        <dbReference type="SAM" id="MobiDB-lite"/>
    </source>
</evidence>
<dbReference type="KEGG" id="mee:DA075_35565"/>
<geneLocation type="plasmid" evidence="3 4">
    <name>unnamed3</name>
</geneLocation>
<feature type="compositionally biased region" description="Low complexity" evidence="1">
    <location>
        <begin position="205"/>
        <end position="215"/>
    </location>
</feature>
<evidence type="ECO:0000313" key="3">
    <source>
        <dbReference type="EMBL" id="AWB26191.1"/>
    </source>
</evidence>
<organism evidence="3 4">
    <name type="scientific">Methylobacterium currus</name>
    <dbReference type="NCBI Taxonomy" id="2051553"/>
    <lineage>
        <taxon>Bacteria</taxon>
        <taxon>Pseudomonadati</taxon>
        <taxon>Pseudomonadota</taxon>
        <taxon>Alphaproteobacteria</taxon>
        <taxon>Hyphomicrobiales</taxon>
        <taxon>Methylobacteriaceae</taxon>
        <taxon>Methylobacterium</taxon>
    </lineage>
</organism>
<gene>
    <name evidence="3" type="ORF">DA075_35565</name>
</gene>